<evidence type="ECO:0000313" key="3">
    <source>
        <dbReference type="Proteomes" id="UP000823914"/>
    </source>
</evidence>
<feature type="non-terminal residue" evidence="2">
    <location>
        <position position="262"/>
    </location>
</feature>
<gene>
    <name evidence="2" type="ORF">IAA16_06405</name>
</gene>
<protein>
    <submittedName>
        <fullName evidence="2">M23 family metallopeptidase</fullName>
    </submittedName>
</protein>
<feature type="chain" id="PRO_5039480189" evidence="1">
    <location>
        <begin position="22"/>
        <end position="262"/>
    </location>
</feature>
<dbReference type="AlphaFoldDB" id="A0A9E2L1V3"/>
<evidence type="ECO:0000256" key="1">
    <source>
        <dbReference type="SAM" id="SignalP"/>
    </source>
</evidence>
<name>A0A9E2L1V3_9SPIR</name>
<dbReference type="Gene3D" id="2.70.70.10">
    <property type="entry name" value="Glucose Permease (Domain IIA)"/>
    <property type="match status" value="1"/>
</dbReference>
<feature type="signal peptide" evidence="1">
    <location>
        <begin position="1"/>
        <end position="21"/>
    </location>
</feature>
<reference evidence="2" key="1">
    <citation type="journal article" date="2021" name="PeerJ">
        <title>Extensive microbial diversity within the chicken gut microbiome revealed by metagenomics and culture.</title>
        <authorList>
            <person name="Gilroy R."/>
            <person name="Ravi A."/>
            <person name="Getino M."/>
            <person name="Pursley I."/>
            <person name="Horton D.L."/>
            <person name="Alikhan N.F."/>
            <person name="Baker D."/>
            <person name="Gharbi K."/>
            <person name="Hall N."/>
            <person name="Watson M."/>
            <person name="Adriaenssens E.M."/>
            <person name="Foster-Nyarko E."/>
            <person name="Jarju S."/>
            <person name="Secka A."/>
            <person name="Antonio M."/>
            <person name="Oren A."/>
            <person name="Chaudhuri R.R."/>
            <person name="La Ragione R."/>
            <person name="Hildebrand F."/>
            <person name="Pallen M.J."/>
        </authorList>
    </citation>
    <scope>NUCLEOTIDE SEQUENCE</scope>
    <source>
        <strain evidence="2">Gambia15-2214</strain>
    </source>
</reference>
<dbReference type="CDD" id="cd12797">
    <property type="entry name" value="M23_peptidase"/>
    <property type="match status" value="1"/>
</dbReference>
<sequence>MKKILFCLLLVTCFTSYSVFSLEPATALYRGEEYSIFVTYTEVVQPGDPVIVKMDFEPNKELSKENYSETKAVLVFEDKTKSDFFDLEGNTKRNSNTPLTLCALLPLSTWQNAGAYTVTVMYSAYGRDYKKFSLPISIEKKDFVSETIELDSKNTDIKTDVSPARMNQIERLNDILFTVDSASVYLNSAFVPPTTATRRTSFFGDRRVYAYTGGGSSTSLHYGIDYGIPTGSEVTACGQGRVVMAENRISTGWSIVIEHLPG</sequence>
<keyword evidence="1" id="KW-0732">Signal</keyword>
<dbReference type="SUPFAM" id="SSF51261">
    <property type="entry name" value="Duplicated hybrid motif"/>
    <property type="match status" value="1"/>
</dbReference>
<reference evidence="2" key="2">
    <citation type="submission" date="2021-04" db="EMBL/GenBank/DDBJ databases">
        <authorList>
            <person name="Gilroy R."/>
        </authorList>
    </citation>
    <scope>NUCLEOTIDE SEQUENCE</scope>
    <source>
        <strain evidence="2">Gambia15-2214</strain>
    </source>
</reference>
<organism evidence="2 3">
    <name type="scientific">Candidatus Treponema excrementipullorum</name>
    <dbReference type="NCBI Taxonomy" id="2838768"/>
    <lineage>
        <taxon>Bacteria</taxon>
        <taxon>Pseudomonadati</taxon>
        <taxon>Spirochaetota</taxon>
        <taxon>Spirochaetia</taxon>
        <taxon>Spirochaetales</taxon>
        <taxon>Treponemataceae</taxon>
        <taxon>Treponema</taxon>
    </lineage>
</organism>
<dbReference type="EMBL" id="JAHLFV010000153">
    <property type="protein sequence ID" value="MBU3850180.1"/>
    <property type="molecule type" value="Genomic_DNA"/>
</dbReference>
<proteinExistence type="predicted"/>
<evidence type="ECO:0000313" key="2">
    <source>
        <dbReference type="EMBL" id="MBU3850180.1"/>
    </source>
</evidence>
<dbReference type="InterPro" id="IPR011055">
    <property type="entry name" value="Dup_hybrid_motif"/>
</dbReference>
<accession>A0A9E2L1V3</accession>
<dbReference type="Proteomes" id="UP000823914">
    <property type="component" value="Unassembled WGS sequence"/>
</dbReference>
<comment type="caution">
    <text evidence="2">The sequence shown here is derived from an EMBL/GenBank/DDBJ whole genome shotgun (WGS) entry which is preliminary data.</text>
</comment>